<organism evidence="2 3">
    <name type="scientific">Hymenobacter gummosus</name>
    <dbReference type="NCBI Taxonomy" id="1776032"/>
    <lineage>
        <taxon>Bacteria</taxon>
        <taxon>Pseudomonadati</taxon>
        <taxon>Bacteroidota</taxon>
        <taxon>Cytophagia</taxon>
        <taxon>Cytophagales</taxon>
        <taxon>Hymenobacteraceae</taxon>
        <taxon>Hymenobacter</taxon>
    </lineage>
</organism>
<reference evidence="2 3" key="1">
    <citation type="submission" date="2018-12" db="EMBL/GenBank/DDBJ databases">
        <title>Hymenobacter gummosus sp. nov., isolated from a spring.</title>
        <authorList>
            <person name="Nie L."/>
        </authorList>
    </citation>
    <scope>NUCLEOTIDE SEQUENCE [LARGE SCALE GENOMIC DNA]</scope>
    <source>
        <strain evidence="2 3">KCTC 52166</strain>
    </source>
</reference>
<dbReference type="AlphaFoldDB" id="A0A3S0H9R4"/>
<dbReference type="InterPro" id="IPR056077">
    <property type="entry name" value="DUF7660"/>
</dbReference>
<evidence type="ECO:0000313" key="2">
    <source>
        <dbReference type="EMBL" id="RTQ50133.1"/>
    </source>
</evidence>
<accession>A0A3S0H9R4</accession>
<name>A0A3S0H9R4_9BACT</name>
<evidence type="ECO:0000313" key="3">
    <source>
        <dbReference type="Proteomes" id="UP000282184"/>
    </source>
</evidence>
<evidence type="ECO:0000259" key="1">
    <source>
        <dbReference type="Pfam" id="PF24693"/>
    </source>
</evidence>
<keyword evidence="3" id="KW-1185">Reference proteome</keyword>
<feature type="domain" description="DUF7660" evidence="1">
    <location>
        <begin position="9"/>
        <end position="81"/>
    </location>
</feature>
<comment type="caution">
    <text evidence="2">The sequence shown here is derived from an EMBL/GenBank/DDBJ whole genome shotgun (WGS) entry which is preliminary data.</text>
</comment>
<protein>
    <recommendedName>
        <fullName evidence="1">DUF7660 domain-containing protein</fullName>
    </recommendedName>
</protein>
<dbReference type="EMBL" id="RXOF01000005">
    <property type="protein sequence ID" value="RTQ50133.1"/>
    <property type="molecule type" value="Genomic_DNA"/>
</dbReference>
<dbReference type="OrthoDB" id="1373771at2"/>
<dbReference type="Pfam" id="PF24693">
    <property type="entry name" value="DUF7660"/>
    <property type="match status" value="1"/>
</dbReference>
<proteinExistence type="predicted"/>
<dbReference type="RefSeq" id="WP_126693183.1">
    <property type="nucleotide sequence ID" value="NZ_RXOF01000005.1"/>
</dbReference>
<gene>
    <name evidence="2" type="ORF">EJV47_10885</name>
</gene>
<dbReference type="Proteomes" id="UP000282184">
    <property type="component" value="Unassembled WGS sequence"/>
</dbReference>
<sequence length="81" mass="9527">MMDADEVNSKQDFLLFLAELQRDLLTNPEDWENHTLPAFLDAMSRWVADMEGYYRNTGQEIPRQVSWRVFANIIQAASIYE</sequence>